<comment type="similarity">
    <text evidence="1">Belongs to the universal stress protein A family.</text>
</comment>
<evidence type="ECO:0000259" key="2">
    <source>
        <dbReference type="Pfam" id="PF00582"/>
    </source>
</evidence>
<dbReference type="PANTHER" id="PTHR46268">
    <property type="entry name" value="STRESS RESPONSE PROTEIN NHAX"/>
    <property type="match status" value="1"/>
</dbReference>
<feature type="domain" description="UspA" evidence="2">
    <location>
        <begin position="237"/>
        <end position="287"/>
    </location>
</feature>
<dbReference type="PRINTS" id="PR01438">
    <property type="entry name" value="UNVRSLSTRESS"/>
</dbReference>
<dbReference type="CDD" id="cd00293">
    <property type="entry name" value="USP-like"/>
    <property type="match status" value="1"/>
</dbReference>
<accession>A0A7W6RF99</accession>
<dbReference type="EMBL" id="JACIGK010000020">
    <property type="protein sequence ID" value="MBB4266986.1"/>
    <property type="molecule type" value="Genomic_DNA"/>
</dbReference>
<keyword evidence="4" id="KW-1185">Reference proteome</keyword>
<name>A0A7W6RF99_9PROT</name>
<comment type="caution">
    <text evidence="3">The sequence shown here is derived from an EMBL/GenBank/DDBJ whole genome shotgun (WGS) entry which is preliminary data.</text>
</comment>
<organism evidence="3 4">
    <name type="scientific">Roseospira visakhapatnamensis</name>
    <dbReference type="NCBI Taxonomy" id="390880"/>
    <lineage>
        <taxon>Bacteria</taxon>
        <taxon>Pseudomonadati</taxon>
        <taxon>Pseudomonadota</taxon>
        <taxon>Alphaproteobacteria</taxon>
        <taxon>Rhodospirillales</taxon>
        <taxon>Rhodospirillaceae</taxon>
        <taxon>Roseospira</taxon>
    </lineage>
</organism>
<dbReference type="RefSeq" id="WP_184045942.1">
    <property type="nucleotide sequence ID" value="NZ_JACIGK010000020.1"/>
</dbReference>
<dbReference type="InterPro" id="IPR006016">
    <property type="entry name" value="UspA"/>
</dbReference>
<dbReference type="AlphaFoldDB" id="A0A7W6RF99"/>
<dbReference type="PANTHER" id="PTHR46268:SF15">
    <property type="entry name" value="UNIVERSAL STRESS PROTEIN HP_0031"/>
    <property type="match status" value="1"/>
</dbReference>
<sequence length="289" mass="29903">MPGIKTILTVASDAASASAPIRTALRVGRALGAHVEVAHVRPDPAAAVPYVGEAMAGALVEEMMDAAERDGRHRAEATRAVFDDLVAEEGVPERHAPVAGDEVSAAWVALDGGEPEEIAARGRVCDLIVAGRPLPDRELPSLITLNAALMEAGRPVLVAPPTPVPEVGGVVAIAWNGAPEAARAVQGALPFLDRADKVIVLAGEEADVPCGADALVRALAWHGVTAALRPVKGHGGDEVGRAVLTHCDHLGADLLVMGAYTHSRLRQLILGGVTRHVLDHAPLPVLLSH</sequence>
<evidence type="ECO:0000256" key="1">
    <source>
        <dbReference type="ARBA" id="ARBA00008791"/>
    </source>
</evidence>
<dbReference type="SUPFAM" id="SSF52402">
    <property type="entry name" value="Adenine nucleotide alpha hydrolases-like"/>
    <property type="match status" value="2"/>
</dbReference>
<protein>
    <submittedName>
        <fullName evidence="3">Nucleotide-binding universal stress UspA family protein</fullName>
    </submittedName>
</protein>
<dbReference type="Pfam" id="PF00582">
    <property type="entry name" value="Usp"/>
    <property type="match status" value="1"/>
</dbReference>
<dbReference type="InterPro" id="IPR006015">
    <property type="entry name" value="Universal_stress_UspA"/>
</dbReference>
<dbReference type="Proteomes" id="UP000554286">
    <property type="component" value="Unassembled WGS sequence"/>
</dbReference>
<gene>
    <name evidence="3" type="ORF">GGD89_002624</name>
</gene>
<dbReference type="Gene3D" id="3.40.50.12370">
    <property type="match status" value="1"/>
</dbReference>
<proteinExistence type="inferred from homology"/>
<reference evidence="3 4" key="1">
    <citation type="submission" date="2020-08" db="EMBL/GenBank/DDBJ databases">
        <title>Genome sequencing of Purple Non-Sulfur Bacteria from various extreme environments.</title>
        <authorList>
            <person name="Mayer M."/>
        </authorList>
    </citation>
    <scope>NUCLEOTIDE SEQUENCE [LARGE SCALE GENOMIC DNA]</scope>
    <source>
        <strain evidence="3 4">JA131</strain>
    </source>
</reference>
<evidence type="ECO:0000313" key="4">
    <source>
        <dbReference type="Proteomes" id="UP000554286"/>
    </source>
</evidence>
<evidence type="ECO:0000313" key="3">
    <source>
        <dbReference type="EMBL" id="MBB4266986.1"/>
    </source>
</evidence>